<keyword evidence="8" id="KW-0349">Heme</keyword>
<organism evidence="10 11">
    <name type="scientific">Trametes cubensis</name>
    <dbReference type="NCBI Taxonomy" id="1111947"/>
    <lineage>
        <taxon>Eukaryota</taxon>
        <taxon>Fungi</taxon>
        <taxon>Dikarya</taxon>
        <taxon>Basidiomycota</taxon>
        <taxon>Agaricomycotina</taxon>
        <taxon>Agaricomycetes</taxon>
        <taxon>Polyporales</taxon>
        <taxon>Polyporaceae</taxon>
        <taxon>Trametes</taxon>
    </lineage>
</organism>
<keyword evidence="5" id="KW-0560">Oxidoreductase</keyword>
<comment type="similarity">
    <text evidence="3">Belongs to the cytochrome P450 family.</text>
</comment>
<keyword evidence="9" id="KW-0472">Membrane</keyword>
<keyword evidence="7" id="KW-0503">Monooxygenase</keyword>
<keyword evidence="9" id="KW-0812">Transmembrane</keyword>
<comment type="pathway">
    <text evidence="2">Secondary metabolite biosynthesis.</text>
</comment>
<dbReference type="GO" id="GO:0005506">
    <property type="term" value="F:iron ion binding"/>
    <property type="evidence" value="ECO:0007669"/>
    <property type="project" value="InterPro"/>
</dbReference>
<dbReference type="InterPro" id="IPR001128">
    <property type="entry name" value="Cyt_P450"/>
</dbReference>
<feature type="transmembrane region" description="Helical" evidence="9">
    <location>
        <begin position="133"/>
        <end position="154"/>
    </location>
</feature>
<evidence type="ECO:0000256" key="7">
    <source>
        <dbReference type="ARBA" id="ARBA00023033"/>
    </source>
</evidence>
<evidence type="ECO:0000256" key="8">
    <source>
        <dbReference type="PIRSR" id="PIRSR602403-1"/>
    </source>
</evidence>
<dbReference type="InterPro" id="IPR002403">
    <property type="entry name" value="Cyt_P450_E_grp-IV"/>
</dbReference>
<proteinExistence type="inferred from homology"/>
<dbReference type="EMBL" id="JAPEVG010000362">
    <property type="protein sequence ID" value="KAJ8463953.1"/>
    <property type="molecule type" value="Genomic_DNA"/>
</dbReference>
<evidence type="ECO:0000256" key="4">
    <source>
        <dbReference type="ARBA" id="ARBA00022723"/>
    </source>
</evidence>
<keyword evidence="11" id="KW-1185">Reference proteome</keyword>
<evidence type="ECO:0000256" key="6">
    <source>
        <dbReference type="ARBA" id="ARBA00023004"/>
    </source>
</evidence>
<dbReference type="AlphaFoldDB" id="A0AAD7TN00"/>
<dbReference type="GO" id="GO:0004497">
    <property type="term" value="F:monooxygenase activity"/>
    <property type="evidence" value="ECO:0007669"/>
    <property type="project" value="UniProtKB-KW"/>
</dbReference>
<keyword evidence="4 8" id="KW-0479">Metal-binding</keyword>
<evidence type="ECO:0000256" key="1">
    <source>
        <dbReference type="ARBA" id="ARBA00001971"/>
    </source>
</evidence>
<dbReference type="Pfam" id="PF00067">
    <property type="entry name" value="p450"/>
    <property type="match status" value="1"/>
</dbReference>
<evidence type="ECO:0000256" key="3">
    <source>
        <dbReference type="ARBA" id="ARBA00010617"/>
    </source>
</evidence>
<dbReference type="PRINTS" id="PR00465">
    <property type="entry name" value="EP450IV"/>
</dbReference>
<name>A0AAD7TN00_9APHY</name>
<gene>
    <name evidence="10" type="ORF">ONZ51_g9917</name>
</gene>
<feature type="binding site" description="axial binding residue" evidence="8">
    <location>
        <position position="557"/>
    </location>
    <ligand>
        <name>heme</name>
        <dbReference type="ChEBI" id="CHEBI:30413"/>
    </ligand>
    <ligandPart>
        <name>Fe</name>
        <dbReference type="ChEBI" id="CHEBI:18248"/>
    </ligandPart>
</feature>
<evidence type="ECO:0000313" key="11">
    <source>
        <dbReference type="Proteomes" id="UP001215151"/>
    </source>
</evidence>
<sequence>MPYYITLRFLSARVPFVLGSHIWDSETSPILARTNRALIGPTPSLHSTYHVQSYLTTKAGQLLTPPIPSDTSFSKMEQSAFVVSAISAGLVTCIAFRDRTIRGDHAVLAFTCVLALVYYLLREQYTTPDSTPFASTALLGLSYTLTTLLVTLVYRLSPWHPLASYPGPLIAKVTTLWLTYISATGRRSAVLDGLHERYGPFVRIGPKHLSISSSSATSLYVSAEKSEAYRYPGHNNAVALFFKQDAPEHHRTRKRVWGGFFTPTSIAGLIPQLDRRTWELMQTLERRQAQSARGAVNLAETMYHWSHDFMGDMVFGGCNALELMKNGDPHNIIQTGKVALGMLDCLGQSPWLLDILWHMPATKNMHTLEHLAATMMQRRMKSKDLPEFRDLSSYLLQAEIPQNELEADAVVAIMGGSDNTSITVSLAIFYLLSHRRYYDRLREELFQTFPDPMASLQMDELALLPFLNAVISETLRLQSPYYNPRVVPEEGMTIDGKFIPGGTIAALAAYSVQTSPAHFFPAPKEFRPERWLPKGLGPETITNKAVLASFSYGPYYCIGRPLAYHQMRYALCRLVLAFDMEFEEGFDPAAFGAGVMNMCTMFLREELRVSLKRRPGVDFDKLVY</sequence>
<evidence type="ECO:0000256" key="2">
    <source>
        <dbReference type="ARBA" id="ARBA00005179"/>
    </source>
</evidence>
<reference evidence="10" key="1">
    <citation type="submission" date="2022-11" db="EMBL/GenBank/DDBJ databases">
        <title>Genome Sequence of Cubamyces cubensis.</title>
        <authorList>
            <person name="Buettner E."/>
        </authorList>
    </citation>
    <scope>NUCLEOTIDE SEQUENCE</scope>
    <source>
        <strain evidence="10">MPL-01</strain>
    </source>
</reference>
<feature type="transmembrane region" description="Helical" evidence="9">
    <location>
        <begin position="103"/>
        <end position="121"/>
    </location>
</feature>
<protein>
    <recommendedName>
        <fullName evidence="12">Cytochrome P450</fullName>
    </recommendedName>
</protein>
<dbReference type="PRINTS" id="PR00385">
    <property type="entry name" value="P450"/>
</dbReference>
<dbReference type="InterPro" id="IPR036396">
    <property type="entry name" value="Cyt_P450_sf"/>
</dbReference>
<dbReference type="InterPro" id="IPR050121">
    <property type="entry name" value="Cytochrome_P450_monoxygenase"/>
</dbReference>
<dbReference type="Gene3D" id="1.10.630.10">
    <property type="entry name" value="Cytochrome P450"/>
    <property type="match status" value="1"/>
</dbReference>
<dbReference type="PANTHER" id="PTHR24305">
    <property type="entry name" value="CYTOCHROME P450"/>
    <property type="match status" value="1"/>
</dbReference>
<keyword evidence="6 8" id="KW-0408">Iron</keyword>
<comment type="cofactor">
    <cofactor evidence="1 8">
        <name>heme</name>
        <dbReference type="ChEBI" id="CHEBI:30413"/>
    </cofactor>
</comment>
<dbReference type="Proteomes" id="UP001215151">
    <property type="component" value="Unassembled WGS sequence"/>
</dbReference>
<dbReference type="PANTHER" id="PTHR24305:SF187">
    <property type="entry name" value="P450, PUTATIVE (EUROFUNG)-RELATED"/>
    <property type="match status" value="1"/>
</dbReference>
<evidence type="ECO:0000256" key="5">
    <source>
        <dbReference type="ARBA" id="ARBA00023002"/>
    </source>
</evidence>
<accession>A0AAD7TN00</accession>
<dbReference type="GO" id="GO:0016705">
    <property type="term" value="F:oxidoreductase activity, acting on paired donors, with incorporation or reduction of molecular oxygen"/>
    <property type="evidence" value="ECO:0007669"/>
    <property type="project" value="InterPro"/>
</dbReference>
<dbReference type="GO" id="GO:0020037">
    <property type="term" value="F:heme binding"/>
    <property type="evidence" value="ECO:0007669"/>
    <property type="project" value="InterPro"/>
</dbReference>
<evidence type="ECO:0000313" key="10">
    <source>
        <dbReference type="EMBL" id="KAJ8463953.1"/>
    </source>
</evidence>
<keyword evidence="9" id="KW-1133">Transmembrane helix</keyword>
<evidence type="ECO:0008006" key="12">
    <source>
        <dbReference type="Google" id="ProtNLM"/>
    </source>
</evidence>
<dbReference type="SUPFAM" id="SSF48264">
    <property type="entry name" value="Cytochrome P450"/>
    <property type="match status" value="1"/>
</dbReference>
<evidence type="ECO:0000256" key="9">
    <source>
        <dbReference type="SAM" id="Phobius"/>
    </source>
</evidence>
<comment type="caution">
    <text evidence="10">The sequence shown here is derived from an EMBL/GenBank/DDBJ whole genome shotgun (WGS) entry which is preliminary data.</text>
</comment>